<feature type="transmembrane region" description="Helical" evidence="1">
    <location>
        <begin position="108"/>
        <end position="130"/>
    </location>
</feature>
<proteinExistence type="predicted"/>
<accession>A0ABT2JGP4</accession>
<keyword evidence="1" id="KW-1133">Transmembrane helix</keyword>
<comment type="caution">
    <text evidence="2">The sequence shown here is derived from an EMBL/GenBank/DDBJ whole genome shotgun (WGS) entry which is preliminary data.</text>
</comment>
<dbReference type="Proteomes" id="UP001156441">
    <property type="component" value="Unassembled WGS sequence"/>
</dbReference>
<reference evidence="2 3" key="1">
    <citation type="submission" date="2021-02" db="EMBL/GenBank/DDBJ databases">
        <title>Actinophytocola xerophila sp. nov., isolated from soil of cotton cropping field.</title>
        <authorList>
            <person name="Huang R."/>
            <person name="Chen X."/>
            <person name="Ge X."/>
            <person name="Liu W."/>
        </authorList>
    </citation>
    <scope>NUCLEOTIDE SEQUENCE [LARGE SCALE GENOMIC DNA]</scope>
    <source>
        <strain evidence="2 3">S1-96</strain>
    </source>
</reference>
<protein>
    <submittedName>
        <fullName evidence="2">Uncharacterized protein</fullName>
    </submittedName>
</protein>
<keyword evidence="3" id="KW-1185">Reference proteome</keyword>
<evidence type="ECO:0000313" key="2">
    <source>
        <dbReference type="EMBL" id="MCT2586699.1"/>
    </source>
</evidence>
<dbReference type="EMBL" id="JAFFZE010000020">
    <property type="protein sequence ID" value="MCT2586699.1"/>
    <property type="molecule type" value="Genomic_DNA"/>
</dbReference>
<keyword evidence="1" id="KW-0812">Transmembrane</keyword>
<keyword evidence="1" id="KW-0472">Membrane</keyword>
<evidence type="ECO:0000256" key="1">
    <source>
        <dbReference type="SAM" id="Phobius"/>
    </source>
</evidence>
<feature type="transmembrane region" description="Helical" evidence="1">
    <location>
        <begin position="29"/>
        <end position="52"/>
    </location>
</feature>
<sequence length="191" mass="20894">MSYPPQPGYYPSQPGYGPYRPAGPGTAPAYLAAGLFLLAGILALVTAIVGMSGDSSDNPDLMAALIGLAFSGDLTGNRDFAISFTMSVACTTITFALLLFTRMEWVRWVLAFVGAITVLYYIYGIIWLLSHDAGEVIAMVVVSWLLWTAATVVVLLPHTRRAMRDYQRKLAQHGYPHGYPQQPPPMGYRPY</sequence>
<name>A0ABT2JGP4_9PSEU</name>
<feature type="transmembrane region" description="Helical" evidence="1">
    <location>
        <begin position="136"/>
        <end position="156"/>
    </location>
</feature>
<dbReference type="RefSeq" id="WP_260194549.1">
    <property type="nucleotide sequence ID" value="NZ_JAFFZE010000020.1"/>
</dbReference>
<feature type="transmembrane region" description="Helical" evidence="1">
    <location>
        <begin position="80"/>
        <end position="101"/>
    </location>
</feature>
<evidence type="ECO:0000313" key="3">
    <source>
        <dbReference type="Proteomes" id="UP001156441"/>
    </source>
</evidence>
<gene>
    <name evidence="2" type="ORF">JT362_26610</name>
</gene>
<organism evidence="2 3">
    <name type="scientific">Actinophytocola gossypii</name>
    <dbReference type="NCBI Taxonomy" id="2812003"/>
    <lineage>
        <taxon>Bacteria</taxon>
        <taxon>Bacillati</taxon>
        <taxon>Actinomycetota</taxon>
        <taxon>Actinomycetes</taxon>
        <taxon>Pseudonocardiales</taxon>
        <taxon>Pseudonocardiaceae</taxon>
    </lineage>
</organism>